<name>A0A061GPR6_THECC</name>
<evidence type="ECO:0000313" key="3">
    <source>
        <dbReference type="Proteomes" id="UP000026915"/>
    </source>
</evidence>
<keyword evidence="1" id="KW-0472">Membrane</keyword>
<protein>
    <submittedName>
        <fullName evidence="2">Uncharacterized protein</fullName>
    </submittedName>
</protein>
<keyword evidence="1" id="KW-1133">Transmembrane helix</keyword>
<dbReference type="Gramene" id="EOY31521">
    <property type="protein sequence ID" value="EOY31521"/>
    <property type="gene ID" value="TCM_038441"/>
</dbReference>
<evidence type="ECO:0000256" key="1">
    <source>
        <dbReference type="SAM" id="Phobius"/>
    </source>
</evidence>
<reference evidence="2 3" key="1">
    <citation type="journal article" date="2013" name="Genome Biol.">
        <title>The genome sequence of the most widely cultivated cacao type and its use to identify candidate genes regulating pod color.</title>
        <authorList>
            <person name="Motamayor J.C."/>
            <person name="Mockaitis K."/>
            <person name="Schmutz J."/>
            <person name="Haiminen N."/>
            <person name="Iii D.L."/>
            <person name="Cornejo O."/>
            <person name="Findley S.D."/>
            <person name="Zheng P."/>
            <person name="Utro F."/>
            <person name="Royaert S."/>
            <person name="Saski C."/>
            <person name="Jenkins J."/>
            <person name="Podicheti R."/>
            <person name="Zhao M."/>
            <person name="Scheffler B.E."/>
            <person name="Stack J.C."/>
            <person name="Feltus F.A."/>
            <person name="Mustiga G.M."/>
            <person name="Amores F."/>
            <person name="Phillips W."/>
            <person name="Marelli J.P."/>
            <person name="May G.D."/>
            <person name="Shapiro H."/>
            <person name="Ma J."/>
            <person name="Bustamante C.D."/>
            <person name="Schnell R.J."/>
            <person name="Main D."/>
            <person name="Gilbert D."/>
            <person name="Parida L."/>
            <person name="Kuhn D.N."/>
        </authorList>
    </citation>
    <scope>NUCLEOTIDE SEQUENCE [LARGE SCALE GENOMIC DNA]</scope>
    <source>
        <strain evidence="3">cv. Matina 1-6</strain>
    </source>
</reference>
<accession>A0A061GPR6</accession>
<dbReference type="HOGENOM" id="CLU_2473512_0_0_1"/>
<proteinExistence type="predicted"/>
<feature type="transmembrane region" description="Helical" evidence="1">
    <location>
        <begin position="20"/>
        <end position="38"/>
    </location>
</feature>
<organism evidence="2 3">
    <name type="scientific">Theobroma cacao</name>
    <name type="common">Cacao</name>
    <name type="synonym">Cocoa</name>
    <dbReference type="NCBI Taxonomy" id="3641"/>
    <lineage>
        <taxon>Eukaryota</taxon>
        <taxon>Viridiplantae</taxon>
        <taxon>Streptophyta</taxon>
        <taxon>Embryophyta</taxon>
        <taxon>Tracheophyta</taxon>
        <taxon>Spermatophyta</taxon>
        <taxon>Magnoliopsida</taxon>
        <taxon>eudicotyledons</taxon>
        <taxon>Gunneridae</taxon>
        <taxon>Pentapetalae</taxon>
        <taxon>rosids</taxon>
        <taxon>malvids</taxon>
        <taxon>Malvales</taxon>
        <taxon>Malvaceae</taxon>
        <taxon>Byttnerioideae</taxon>
        <taxon>Theobroma</taxon>
    </lineage>
</organism>
<keyword evidence="3" id="KW-1185">Reference proteome</keyword>
<sequence>MKSRVRHQNYIISSSCPQVSFIIFFVWFLYKIVVLQYASPKAVKRSLKSKQMNLQEGYTSSFKDCPFKTLTFTHFPAKGVLAYHVTCP</sequence>
<dbReference type="InParanoid" id="A0A061GPR6"/>
<gene>
    <name evidence="2" type="ORF">TCM_038441</name>
</gene>
<dbReference type="AlphaFoldDB" id="A0A061GPR6"/>
<keyword evidence="1" id="KW-0812">Transmembrane</keyword>
<dbReference type="Proteomes" id="UP000026915">
    <property type="component" value="Chromosome 9"/>
</dbReference>
<dbReference type="EMBL" id="CM001887">
    <property type="protein sequence ID" value="EOY31521.1"/>
    <property type="molecule type" value="Genomic_DNA"/>
</dbReference>
<evidence type="ECO:0000313" key="2">
    <source>
        <dbReference type="EMBL" id="EOY31521.1"/>
    </source>
</evidence>